<reference evidence="2" key="1">
    <citation type="submission" date="2016-10" db="EMBL/GenBank/DDBJ databases">
        <authorList>
            <person name="Varghese N."/>
            <person name="Submissions S."/>
        </authorList>
    </citation>
    <scope>NUCLEOTIDE SEQUENCE [LARGE SCALE GENOMIC DNA]</scope>
    <source>
        <strain evidence="2">CGMCC 1.8911</strain>
    </source>
</reference>
<dbReference type="EMBL" id="FNFI01000006">
    <property type="protein sequence ID" value="SDK26041.1"/>
    <property type="molecule type" value="Genomic_DNA"/>
</dbReference>
<dbReference type="AlphaFoldDB" id="A0A1G9AFJ5"/>
<dbReference type="Proteomes" id="UP000242700">
    <property type="component" value="Unassembled WGS sequence"/>
</dbReference>
<protein>
    <submittedName>
        <fullName evidence="1">Uncharacterized protein</fullName>
    </submittedName>
</protein>
<sequence length="53" mass="5729">MVTKDKENTVSQKEPAEIKSIETLDLGLGGSGMVCDFETGVCGPINEEKEDKK</sequence>
<evidence type="ECO:0000313" key="2">
    <source>
        <dbReference type="Proteomes" id="UP000242700"/>
    </source>
</evidence>
<dbReference type="STRING" id="586411.SAMN05216187_106115"/>
<accession>A0A1G9AFJ5</accession>
<proteinExistence type="predicted"/>
<gene>
    <name evidence="1" type="ORF">SAMN05216187_106115</name>
</gene>
<organism evidence="1 2">
    <name type="scientific">Jeotgalicoccus aerolatus</name>
    <dbReference type="NCBI Taxonomy" id="709510"/>
    <lineage>
        <taxon>Bacteria</taxon>
        <taxon>Bacillati</taxon>
        <taxon>Bacillota</taxon>
        <taxon>Bacilli</taxon>
        <taxon>Bacillales</taxon>
        <taxon>Staphylococcaceae</taxon>
        <taxon>Jeotgalicoccus</taxon>
    </lineage>
</organism>
<name>A0A1G9AFJ5_9STAP</name>
<dbReference type="RefSeq" id="WP_176760622.1">
    <property type="nucleotide sequence ID" value="NZ_FNFI01000006.1"/>
</dbReference>
<evidence type="ECO:0000313" key="1">
    <source>
        <dbReference type="EMBL" id="SDK26041.1"/>
    </source>
</evidence>